<dbReference type="EMBL" id="JBBPEH010000003">
    <property type="protein sequence ID" value="KAK7540814.1"/>
    <property type="molecule type" value="Genomic_DNA"/>
</dbReference>
<evidence type="ECO:0000256" key="4">
    <source>
        <dbReference type="ARBA" id="ARBA00022679"/>
    </source>
</evidence>
<dbReference type="InterPro" id="IPR015424">
    <property type="entry name" value="PyrdxlP-dep_Trfase"/>
</dbReference>
<proteinExistence type="inferred from homology"/>
<name>A0ABR1M1F3_9PEZI</name>
<evidence type="ECO:0000313" key="7">
    <source>
        <dbReference type="EMBL" id="KAK7540814.1"/>
    </source>
</evidence>
<comment type="caution">
    <text evidence="7">The sequence shown here is derived from an EMBL/GenBank/DDBJ whole genome shotgun (WGS) entry which is preliminary data.</text>
</comment>
<organism evidence="7 8">
    <name type="scientific">Phyllosticta citribraziliensis</name>
    <dbReference type="NCBI Taxonomy" id="989973"/>
    <lineage>
        <taxon>Eukaryota</taxon>
        <taxon>Fungi</taxon>
        <taxon>Dikarya</taxon>
        <taxon>Ascomycota</taxon>
        <taxon>Pezizomycotina</taxon>
        <taxon>Dothideomycetes</taxon>
        <taxon>Dothideomycetes incertae sedis</taxon>
        <taxon>Botryosphaeriales</taxon>
        <taxon>Phyllostictaceae</taxon>
        <taxon>Phyllosticta</taxon>
    </lineage>
</organism>
<sequence>MTPRPSHLQISSVAPHLSCISQLQHRSLASNCYSTTAMAPHNVEVEAITDTTGVPLPDPLAAPMPINDIRGRRKKAEKSTWGVAAPANSERFKSYSHSHKPKAKRWDHYISTESKSRKGNSLKNAAKYLGKPGLISLGGGLPSSEYFPFDSLDLTMPSVGKYSEQETKEEGVKVHVGKHDLAEDKSIFDIATAFNYGQGHGAAQLLRWVTEHTELIHNPPYADWACHMTIGSTSALEMSLRIFTQPGDYILSEDYTFATAIETAAPMGVKVAGVKMDDQGLLPDSLDQVLTNWDSAARGGARKPFVLYTVPSGQNPTGATQGAERRREIYKVAQKHDLYIFEDEPYYFLQMDPYGGPDAATPEPPASHAEFLKEIVPSLLSMDVDGRVLRMDSFSKVVSPGSRVGWITGAQQIVERYSKHADVSTQGPSGMSQLILFKLLDEHWGHSGYIDWLIHIRKEYTHRRDVMLRACDKFLPKDVVSWKPPMAGMFHWLQIDWRKHPHASTKSLTELEDDIFQLIIEHGALVMKGSWFYAEPDAAHDTMFFRATFAAAPADKIQEAIHRFGDAIRESFKLKN</sequence>
<keyword evidence="5" id="KW-0663">Pyridoxal phosphate</keyword>
<comment type="cofactor">
    <cofactor evidence="1">
        <name>pyridoxal 5'-phosphate</name>
        <dbReference type="ChEBI" id="CHEBI:597326"/>
    </cofactor>
</comment>
<dbReference type="SUPFAM" id="SSF53383">
    <property type="entry name" value="PLP-dependent transferases"/>
    <property type="match status" value="1"/>
</dbReference>
<evidence type="ECO:0000259" key="6">
    <source>
        <dbReference type="Pfam" id="PF00155"/>
    </source>
</evidence>
<comment type="similarity">
    <text evidence="2">Belongs to the class-I pyridoxal-phosphate-dependent aminotransferase family.</text>
</comment>
<dbReference type="PANTHER" id="PTHR42790">
    <property type="entry name" value="AMINOTRANSFERASE"/>
    <property type="match status" value="1"/>
</dbReference>
<reference evidence="7 8" key="1">
    <citation type="submission" date="2024-04" db="EMBL/GenBank/DDBJ databases">
        <title>Phyllosticta paracitricarpa is synonymous to the EU quarantine fungus P. citricarpa based on phylogenomic analyses.</title>
        <authorList>
            <consortium name="Lawrence Berkeley National Laboratory"/>
            <person name="Van ingen-buijs V.A."/>
            <person name="Van westerhoven A.C."/>
            <person name="Haridas S."/>
            <person name="Skiadas P."/>
            <person name="Martin F."/>
            <person name="Groenewald J.Z."/>
            <person name="Crous P.W."/>
            <person name="Seidl M.F."/>
        </authorList>
    </citation>
    <scope>NUCLEOTIDE SEQUENCE [LARGE SCALE GENOMIC DNA]</scope>
    <source>
        <strain evidence="7 8">CPC 17464</strain>
    </source>
</reference>
<keyword evidence="8" id="KW-1185">Reference proteome</keyword>
<evidence type="ECO:0000256" key="1">
    <source>
        <dbReference type="ARBA" id="ARBA00001933"/>
    </source>
</evidence>
<keyword evidence="3 7" id="KW-0032">Aminotransferase</keyword>
<dbReference type="InterPro" id="IPR004839">
    <property type="entry name" value="Aminotransferase_I/II_large"/>
</dbReference>
<dbReference type="GeneID" id="92032366"/>
<evidence type="ECO:0000256" key="5">
    <source>
        <dbReference type="ARBA" id="ARBA00022898"/>
    </source>
</evidence>
<dbReference type="RefSeq" id="XP_066657745.1">
    <property type="nucleotide sequence ID" value="XM_066799460.1"/>
</dbReference>
<dbReference type="Pfam" id="PF00155">
    <property type="entry name" value="Aminotran_1_2"/>
    <property type="match status" value="1"/>
</dbReference>
<accession>A0ABR1M1F3</accession>
<dbReference type="InterPro" id="IPR050859">
    <property type="entry name" value="Class-I_PLP-dep_aminotransf"/>
</dbReference>
<dbReference type="CDD" id="cd00609">
    <property type="entry name" value="AAT_like"/>
    <property type="match status" value="1"/>
</dbReference>
<evidence type="ECO:0000313" key="8">
    <source>
        <dbReference type="Proteomes" id="UP001360953"/>
    </source>
</evidence>
<feature type="domain" description="Aminotransferase class I/classII large" evidence="6">
    <location>
        <begin position="187"/>
        <end position="564"/>
    </location>
</feature>
<dbReference type="InterPro" id="IPR015421">
    <property type="entry name" value="PyrdxlP-dep_Trfase_major"/>
</dbReference>
<dbReference type="GO" id="GO:0008483">
    <property type="term" value="F:transaminase activity"/>
    <property type="evidence" value="ECO:0007669"/>
    <property type="project" value="UniProtKB-KW"/>
</dbReference>
<dbReference type="PANTHER" id="PTHR42790:SF21">
    <property type="entry name" value="AROMATIC_AMINOADIPATE AMINOTRANSFERASE 1"/>
    <property type="match status" value="1"/>
</dbReference>
<protein>
    <submittedName>
        <fullName evidence="7">Aromatic amino acid aminotransferase 1</fullName>
    </submittedName>
</protein>
<dbReference type="Proteomes" id="UP001360953">
    <property type="component" value="Unassembled WGS sequence"/>
</dbReference>
<gene>
    <name evidence="7" type="ORF">J3D65DRAFT_616593</name>
</gene>
<evidence type="ECO:0000256" key="2">
    <source>
        <dbReference type="ARBA" id="ARBA00007441"/>
    </source>
</evidence>
<dbReference type="Gene3D" id="3.40.640.10">
    <property type="entry name" value="Type I PLP-dependent aspartate aminotransferase-like (Major domain)"/>
    <property type="match status" value="1"/>
</dbReference>
<keyword evidence="4" id="KW-0808">Transferase</keyword>
<evidence type="ECO:0000256" key="3">
    <source>
        <dbReference type="ARBA" id="ARBA00022576"/>
    </source>
</evidence>